<dbReference type="PANTHER" id="PTHR14226:SF76">
    <property type="entry name" value="NTE FAMILY PROTEIN RSSA"/>
    <property type="match status" value="1"/>
</dbReference>
<keyword evidence="1 4" id="KW-0378">Hydrolase</keyword>
<dbReference type="Gene3D" id="3.40.1090.10">
    <property type="entry name" value="Cytosolic phospholipase A2 catalytic domain"/>
    <property type="match status" value="2"/>
</dbReference>
<accession>A0A2M9R463</accession>
<protein>
    <submittedName>
        <fullName evidence="7">Patatin</fullName>
    </submittedName>
</protein>
<evidence type="ECO:0000259" key="6">
    <source>
        <dbReference type="PROSITE" id="PS51635"/>
    </source>
</evidence>
<organism evidence="7 8">
    <name type="scientific">Avrilella dinanensis</name>
    <dbReference type="NCBI Taxonomy" id="2008672"/>
    <lineage>
        <taxon>Bacteria</taxon>
        <taxon>Pseudomonadati</taxon>
        <taxon>Bacteroidota</taxon>
        <taxon>Flavobacteriia</taxon>
        <taxon>Flavobacteriales</taxon>
        <taxon>Flavobacteriaceae</taxon>
        <taxon>Avrilella</taxon>
    </lineage>
</organism>
<dbReference type="PROSITE" id="PS51635">
    <property type="entry name" value="PNPLA"/>
    <property type="match status" value="1"/>
</dbReference>
<evidence type="ECO:0000313" key="8">
    <source>
        <dbReference type="Proteomes" id="UP000231960"/>
    </source>
</evidence>
<evidence type="ECO:0000256" key="2">
    <source>
        <dbReference type="ARBA" id="ARBA00022963"/>
    </source>
</evidence>
<dbReference type="GO" id="GO:0016042">
    <property type="term" value="P:lipid catabolic process"/>
    <property type="evidence" value="ECO:0007669"/>
    <property type="project" value="UniProtKB-UniRule"/>
</dbReference>
<evidence type="ECO:0000256" key="3">
    <source>
        <dbReference type="ARBA" id="ARBA00023098"/>
    </source>
</evidence>
<feature type="signal peptide" evidence="5">
    <location>
        <begin position="1"/>
        <end position="18"/>
    </location>
</feature>
<name>A0A2M9R463_9FLAO</name>
<feature type="active site" description="Proton acceptor" evidence="4">
    <location>
        <position position="205"/>
    </location>
</feature>
<keyword evidence="5" id="KW-0732">Signal</keyword>
<dbReference type="SUPFAM" id="SSF52151">
    <property type="entry name" value="FabD/lysophospholipase-like"/>
    <property type="match status" value="1"/>
</dbReference>
<dbReference type="InterPro" id="IPR050301">
    <property type="entry name" value="NTE"/>
</dbReference>
<keyword evidence="2 4" id="KW-0442">Lipid degradation</keyword>
<dbReference type="CDD" id="cd07205">
    <property type="entry name" value="Pat_PNPLA6_PNPLA7_NTE1_like"/>
    <property type="match status" value="1"/>
</dbReference>
<gene>
    <name evidence="7" type="ORF">CDL10_03280</name>
</gene>
<dbReference type="InterPro" id="IPR016035">
    <property type="entry name" value="Acyl_Trfase/lysoPLipase"/>
</dbReference>
<dbReference type="InterPro" id="IPR002641">
    <property type="entry name" value="PNPLA_dom"/>
</dbReference>
<dbReference type="EMBL" id="NIPO01000001">
    <property type="protein sequence ID" value="PJR03648.1"/>
    <property type="molecule type" value="Genomic_DNA"/>
</dbReference>
<dbReference type="GO" id="GO:0016787">
    <property type="term" value="F:hydrolase activity"/>
    <property type="evidence" value="ECO:0007669"/>
    <property type="project" value="UniProtKB-UniRule"/>
</dbReference>
<comment type="caution">
    <text evidence="7">The sequence shown here is derived from an EMBL/GenBank/DDBJ whole genome shotgun (WGS) entry which is preliminary data.</text>
</comment>
<evidence type="ECO:0000256" key="4">
    <source>
        <dbReference type="PROSITE-ProRule" id="PRU01161"/>
    </source>
</evidence>
<feature type="short sequence motif" description="DGA/G" evidence="4">
    <location>
        <begin position="205"/>
        <end position="207"/>
    </location>
</feature>
<dbReference type="AlphaFoldDB" id="A0A2M9R463"/>
<evidence type="ECO:0000256" key="1">
    <source>
        <dbReference type="ARBA" id="ARBA00022801"/>
    </source>
</evidence>
<dbReference type="InterPro" id="IPR043864">
    <property type="entry name" value="Omp85-like_dom"/>
</dbReference>
<dbReference type="PANTHER" id="PTHR14226">
    <property type="entry name" value="NEUROPATHY TARGET ESTERASE/SWISS CHEESE D.MELANOGASTER"/>
    <property type="match status" value="1"/>
</dbReference>
<dbReference type="Proteomes" id="UP000231960">
    <property type="component" value="Unassembled WGS sequence"/>
</dbReference>
<evidence type="ECO:0000256" key="5">
    <source>
        <dbReference type="SAM" id="SignalP"/>
    </source>
</evidence>
<dbReference type="RefSeq" id="WP_100677216.1">
    <property type="nucleotide sequence ID" value="NZ_NIPO01000001.1"/>
</dbReference>
<dbReference type="OrthoDB" id="9770965at2"/>
<feature type="domain" description="PNPLA" evidence="6">
    <location>
        <begin position="28"/>
        <end position="218"/>
    </location>
</feature>
<feature type="short sequence motif" description="GXGXXG" evidence="4">
    <location>
        <begin position="32"/>
        <end position="37"/>
    </location>
</feature>
<keyword evidence="3 4" id="KW-0443">Lipid metabolism</keyword>
<feature type="short sequence motif" description="GXSXG" evidence="4">
    <location>
        <begin position="59"/>
        <end position="63"/>
    </location>
</feature>
<sequence>MKKLLMLLFLLPCLTIQAQDTLRPKVGVVLSGGGAKGLAHIGVLKVLEENGVKVDYIAGTSMGAIIGGLYASGYTATELDSIFRQVDAEALVQDYIPRISKSFYEKRNNEVYALQLPFEDFKITMPKALSKGMYNNNLLSELLAHVRYERDFSQLPIPFACVATNLVTGEGVILRGGNLTQSILASGAFPSLYTPVEIDGKTLIDGGIADNYPIDIVKEMGADIVIGVDVQDGLKELDDLKGMSDILFQISNYSMVSEMPRKIEETDYYIKPDIRGFSVVSFDSGIEIIKRGVDAARKYQEDFSRLGQPEYVNNPPNYVDKGDDFVDINEIHISGIENYTRNYIYGKIKVRPFQQTTFKKLVSGMNDLNATQNFSSISYEFASDSLYDNCDNLYITLKENRIRRFAKFSIHYDGLYKSAALVNLTQKKLLFKNDVASLDAVFGDNFRYFFNYYVDNGYLWSVGVQSKLNTLNRTVEFHDYAFEDFPQMKAFTTKYIDLTNRLYFQTYYKERFRIGLGVEHKFNQVDLKNIRLDKPWLDKSHYFSAFGNITLDTYDDKYFPTKGVIFTAEYKNYFHSSDYNEDFSNFSQITAELGMTKTFFNRLSVEVKGDVGITIGANVPTFLNYFLGGYGFNSVYNIQPFYGYDFLSLFNDSYIKGSFRIDYELLKKHHVNFSGNYAQVGNGIFQYADWIDKPAYSGYALGYGYQSVIGPIEIKHSWSPETKNHYTWFAVGFWF</sequence>
<dbReference type="Pfam" id="PF19143">
    <property type="entry name" value="Omp85_2"/>
    <property type="match status" value="1"/>
</dbReference>
<evidence type="ECO:0000313" key="7">
    <source>
        <dbReference type="EMBL" id="PJR03648.1"/>
    </source>
</evidence>
<feature type="active site" description="Nucleophile" evidence="4">
    <location>
        <position position="61"/>
    </location>
</feature>
<reference evidence="7 8" key="1">
    <citation type="submission" date="2017-06" db="EMBL/GenBank/DDBJ databases">
        <title>Description of Avrilella dinanensis gen. nov. sp. nov.</title>
        <authorList>
            <person name="Leyer C."/>
            <person name="Sassi M."/>
            <person name="Minet J."/>
            <person name="Kayal S."/>
            <person name="Cattoir V."/>
        </authorList>
    </citation>
    <scope>NUCLEOTIDE SEQUENCE [LARGE SCALE GENOMIC DNA]</scope>
    <source>
        <strain evidence="7 8">UR159</strain>
    </source>
</reference>
<feature type="chain" id="PRO_5014967999" evidence="5">
    <location>
        <begin position="19"/>
        <end position="735"/>
    </location>
</feature>
<proteinExistence type="predicted"/>
<keyword evidence="8" id="KW-1185">Reference proteome</keyword>
<dbReference type="Pfam" id="PF01734">
    <property type="entry name" value="Patatin"/>
    <property type="match status" value="1"/>
</dbReference>